<dbReference type="NCBIfam" id="TIGR00494">
    <property type="entry name" value="crcB"/>
    <property type="match status" value="1"/>
</dbReference>
<proteinExistence type="inferred from homology"/>
<evidence type="ECO:0000256" key="8">
    <source>
        <dbReference type="ARBA" id="ARBA00035585"/>
    </source>
</evidence>
<reference evidence="11 12" key="1">
    <citation type="submission" date="2009-01" db="EMBL/GenBank/DDBJ databases">
        <authorList>
            <person name="Fulton L."/>
            <person name="Clifton S."/>
            <person name="Fulton B."/>
            <person name="Xu J."/>
            <person name="Minx P."/>
            <person name="Pepin K.H."/>
            <person name="Johnson M."/>
            <person name="Bhonagiri V."/>
            <person name="Nash W.E."/>
            <person name="Mardis E.R."/>
            <person name="Wilson R.K."/>
        </authorList>
    </citation>
    <scope>NUCLEOTIDE SEQUENCE [LARGE SCALE GENOMIC DNA]</scope>
    <source>
        <strain evidence="11 12">DSM 5476</strain>
    </source>
</reference>
<evidence type="ECO:0000256" key="10">
    <source>
        <dbReference type="HAMAP-Rule" id="MF_00454"/>
    </source>
</evidence>
<keyword evidence="10" id="KW-0479">Metal-binding</keyword>
<dbReference type="GO" id="GO:0062054">
    <property type="term" value="F:fluoride channel activity"/>
    <property type="evidence" value="ECO:0007669"/>
    <property type="project" value="UniProtKB-UniRule"/>
</dbReference>
<keyword evidence="10" id="KW-0813">Transport</keyword>
<comment type="subcellular location">
    <subcellularLocation>
        <location evidence="1 10">Cell membrane</location>
        <topology evidence="1 10">Multi-pass membrane protein</topology>
    </subcellularLocation>
</comment>
<gene>
    <name evidence="10 11" type="primary">crcB</name>
    <name evidence="10" type="synonym">fluC</name>
    <name evidence="11" type="ORF">CLOSTMETH_01977</name>
</gene>
<sequence>MFDLLLVGCGGFVGSVLRYAVSLGIAHMHPNGFPFATLIVNVLGGFLIGFFSSLFGQSNKHLSLLLTTGLCGGFTTFSTFGLETVRLFENGSHSLALLNVICSLFLCIIGILLGRICAGILKQS</sequence>
<comment type="catalytic activity">
    <reaction evidence="8">
        <text>fluoride(in) = fluoride(out)</text>
        <dbReference type="Rhea" id="RHEA:76159"/>
        <dbReference type="ChEBI" id="CHEBI:17051"/>
    </reaction>
    <physiologicalReaction direction="left-to-right" evidence="8">
        <dbReference type="Rhea" id="RHEA:76160"/>
    </physiologicalReaction>
</comment>
<feature type="binding site" evidence="10">
    <location>
        <position position="72"/>
    </location>
    <ligand>
        <name>Na(+)</name>
        <dbReference type="ChEBI" id="CHEBI:29101"/>
        <note>structural</note>
    </ligand>
</feature>
<comment type="function">
    <text evidence="9 10">Fluoride-specific ion channel. Important for reducing fluoride concentration in the cell, thus reducing its toxicity.</text>
</comment>
<dbReference type="GO" id="GO:0140114">
    <property type="term" value="P:cellular detoxification of fluoride"/>
    <property type="evidence" value="ECO:0007669"/>
    <property type="project" value="UniProtKB-UniRule"/>
</dbReference>
<evidence type="ECO:0000256" key="9">
    <source>
        <dbReference type="ARBA" id="ARBA00049940"/>
    </source>
</evidence>
<evidence type="ECO:0000256" key="3">
    <source>
        <dbReference type="ARBA" id="ARBA00022692"/>
    </source>
</evidence>
<feature type="transmembrane region" description="Helical" evidence="10">
    <location>
        <begin position="62"/>
        <end position="82"/>
    </location>
</feature>
<evidence type="ECO:0000256" key="5">
    <source>
        <dbReference type="ARBA" id="ARBA00023136"/>
    </source>
</evidence>
<keyword evidence="2 10" id="KW-1003">Cell membrane</keyword>
<feature type="transmembrane region" description="Helical" evidence="10">
    <location>
        <begin position="32"/>
        <end position="55"/>
    </location>
</feature>
<comment type="similarity">
    <text evidence="7 10">Belongs to the fluoride channel Fluc/FEX (TC 1.A.43) family.</text>
</comment>
<accession>C0EDP9</accession>
<keyword evidence="12" id="KW-1185">Reference proteome</keyword>
<dbReference type="Pfam" id="PF02537">
    <property type="entry name" value="CRCB"/>
    <property type="match status" value="1"/>
</dbReference>
<keyword evidence="5 10" id="KW-0472">Membrane</keyword>
<evidence type="ECO:0000256" key="4">
    <source>
        <dbReference type="ARBA" id="ARBA00022989"/>
    </source>
</evidence>
<dbReference type="PANTHER" id="PTHR28259">
    <property type="entry name" value="FLUORIDE EXPORT PROTEIN 1-RELATED"/>
    <property type="match status" value="1"/>
</dbReference>
<keyword evidence="3 10" id="KW-0812">Transmembrane</keyword>
<dbReference type="HOGENOM" id="CLU_114342_3_3_9"/>
<evidence type="ECO:0000256" key="2">
    <source>
        <dbReference type="ARBA" id="ARBA00022475"/>
    </source>
</evidence>
<dbReference type="eggNOG" id="COG0239">
    <property type="taxonomic scope" value="Bacteria"/>
</dbReference>
<evidence type="ECO:0000313" key="12">
    <source>
        <dbReference type="Proteomes" id="UP000003340"/>
    </source>
</evidence>
<evidence type="ECO:0000256" key="6">
    <source>
        <dbReference type="ARBA" id="ARBA00023303"/>
    </source>
</evidence>
<protein>
    <recommendedName>
        <fullName evidence="10">Fluoride-specific ion channel FluC</fullName>
    </recommendedName>
</protein>
<dbReference type="GO" id="GO:0005886">
    <property type="term" value="C:plasma membrane"/>
    <property type="evidence" value="ECO:0007669"/>
    <property type="project" value="UniProtKB-SubCell"/>
</dbReference>
<keyword evidence="6 10" id="KW-0407">Ion channel</keyword>
<dbReference type="HAMAP" id="MF_00454">
    <property type="entry name" value="FluC"/>
    <property type="match status" value="1"/>
</dbReference>
<keyword evidence="10" id="KW-0406">Ion transport</keyword>
<organism evidence="11 12">
    <name type="scientific">[Clostridium] methylpentosum DSM 5476</name>
    <dbReference type="NCBI Taxonomy" id="537013"/>
    <lineage>
        <taxon>Bacteria</taxon>
        <taxon>Bacillati</taxon>
        <taxon>Bacillota</taxon>
        <taxon>Clostridia</taxon>
        <taxon>Eubacteriales</taxon>
        <taxon>Oscillospiraceae</taxon>
        <taxon>Oscillospiraceae incertae sedis</taxon>
    </lineage>
</organism>
<dbReference type="Proteomes" id="UP000003340">
    <property type="component" value="Unassembled WGS sequence"/>
</dbReference>
<evidence type="ECO:0000313" key="11">
    <source>
        <dbReference type="EMBL" id="EEG30396.1"/>
    </source>
</evidence>
<comment type="activity regulation">
    <text evidence="10">Na(+) is not transported, but it plays an essential structural role and its presence is essential for fluoride channel function.</text>
</comment>
<name>C0EDP9_9FIRM</name>
<dbReference type="STRING" id="537013.CLOSTMETH_01977"/>
<reference evidence="11 12" key="2">
    <citation type="submission" date="2009-02" db="EMBL/GenBank/DDBJ databases">
        <title>Draft genome sequence of Clostridium methylpentosum (DSM 5476).</title>
        <authorList>
            <person name="Sudarsanam P."/>
            <person name="Ley R."/>
            <person name="Guruge J."/>
            <person name="Turnbaugh P.J."/>
            <person name="Mahowald M."/>
            <person name="Liep D."/>
            <person name="Gordon J."/>
        </authorList>
    </citation>
    <scope>NUCLEOTIDE SEQUENCE [LARGE SCALE GENOMIC DNA]</scope>
    <source>
        <strain evidence="11 12">DSM 5476</strain>
    </source>
</reference>
<feature type="binding site" evidence="10">
    <location>
        <position position="75"/>
    </location>
    <ligand>
        <name>Na(+)</name>
        <dbReference type="ChEBI" id="CHEBI:29101"/>
        <note>structural</note>
    </ligand>
</feature>
<dbReference type="InterPro" id="IPR003691">
    <property type="entry name" value="FluC"/>
</dbReference>
<dbReference type="PANTHER" id="PTHR28259:SF1">
    <property type="entry name" value="FLUORIDE EXPORT PROTEIN 1-RELATED"/>
    <property type="match status" value="1"/>
</dbReference>
<dbReference type="AlphaFoldDB" id="C0EDP9"/>
<dbReference type="GO" id="GO:0046872">
    <property type="term" value="F:metal ion binding"/>
    <property type="evidence" value="ECO:0007669"/>
    <property type="project" value="UniProtKB-KW"/>
</dbReference>
<keyword evidence="10" id="KW-0915">Sodium</keyword>
<dbReference type="EMBL" id="ACEC01000065">
    <property type="protein sequence ID" value="EEG30396.1"/>
    <property type="molecule type" value="Genomic_DNA"/>
</dbReference>
<evidence type="ECO:0000256" key="1">
    <source>
        <dbReference type="ARBA" id="ARBA00004651"/>
    </source>
</evidence>
<evidence type="ECO:0000256" key="7">
    <source>
        <dbReference type="ARBA" id="ARBA00035120"/>
    </source>
</evidence>
<comment type="caution">
    <text evidence="11">The sequence shown here is derived from an EMBL/GenBank/DDBJ whole genome shotgun (WGS) entry which is preliminary data.</text>
</comment>
<feature type="transmembrane region" description="Helical" evidence="10">
    <location>
        <begin position="94"/>
        <end position="118"/>
    </location>
</feature>
<keyword evidence="4 10" id="KW-1133">Transmembrane helix</keyword>